<dbReference type="OrthoDB" id="1821976at2"/>
<dbReference type="InterPro" id="IPR006497">
    <property type="entry name" value="Phage_lambda_VrpO_N"/>
</dbReference>
<proteinExistence type="inferred from homology"/>
<feature type="domain" description="DnaB/C C-terminal" evidence="4">
    <location>
        <begin position="236"/>
        <end position="308"/>
    </location>
</feature>
<name>A0A1I4PLX3_9BACI</name>
<dbReference type="RefSeq" id="WP_091485198.1">
    <property type="nucleotide sequence ID" value="NZ_FOTR01000012.1"/>
</dbReference>
<dbReference type="Pfam" id="PF07261">
    <property type="entry name" value="DnaB_2"/>
    <property type="match status" value="1"/>
</dbReference>
<gene>
    <name evidence="5" type="ORF">SAMN04487943_11232</name>
</gene>
<accession>A0A1I4PLX3</accession>
<dbReference type="SUPFAM" id="SSF158499">
    <property type="entry name" value="DnaD domain-like"/>
    <property type="match status" value="1"/>
</dbReference>
<feature type="compositionally biased region" description="Basic and acidic residues" evidence="2">
    <location>
        <begin position="328"/>
        <end position="381"/>
    </location>
</feature>
<dbReference type="Gene3D" id="1.10.10.10">
    <property type="entry name" value="Winged helix-like DNA-binding domain superfamily/Winged helix DNA-binding domain"/>
    <property type="match status" value="1"/>
</dbReference>
<feature type="region of interest" description="Disordered" evidence="2">
    <location>
        <begin position="320"/>
        <end position="381"/>
    </location>
</feature>
<evidence type="ECO:0000313" key="6">
    <source>
        <dbReference type="Proteomes" id="UP000198565"/>
    </source>
</evidence>
<dbReference type="Pfam" id="PF04492">
    <property type="entry name" value="Phage_rep_O"/>
    <property type="match status" value="1"/>
</dbReference>
<dbReference type="AlphaFoldDB" id="A0A1I4PLX3"/>
<evidence type="ECO:0000256" key="2">
    <source>
        <dbReference type="SAM" id="MobiDB-lite"/>
    </source>
</evidence>
<feature type="domain" description="Bacteriophage lambda Replication protein O N-terminal" evidence="3">
    <location>
        <begin position="5"/>
        <end position="98"/>
    </location>
</feature>
<dbReference type="InterPro" id="IPR006343">
    <property type="entry name" value="DnaB/C_C"/>
</dbReference>
<comment type="similarity">
    <text evidence="1">Belongs to the DnaB/DnaD family.</text>
</comment>
<dbReference type="InterPro" id="IPR034829">
    <property type="entry name" value="DnaD-like_sf"/>
</dbReference>
<reference evidence="6" key="1">
    <citation type="submission" date="2016-10" db="EMBL/GenBank/DDBJ databases">
        <authorList>
            <person name="Varghese N."/>
            <person name="Submissions S."/>
        </authorList>
    </citation>
    <scope>NUCLEOTIDE SEQUENCE [LARGE SCALE GENOMIC DNA]</scope>
    <source>
        <strain evidence="6">CGMCC 1.4250</strain>
    </source>
</reference>
<keyword evidence="6" id="KW-1185">Reference proteome</keyword>
<evidence type="ECO:0000313" key="5">
    <source>
        <dbReference type="EMBL" id="SFM28727.1"/>
    </source>
</evidence>
<protein>
    <submittedName>
        <fullName evidence="5">Phage replication protein O</fullName>
    </submittedName>
</protein>
<dbReference type="Gene3D" id="1.10.10.630">
    <property type="entry name" value="DnaD domain-like"/>
    <property type="match status" value="1"/>
</dbReference>
<dbReference type="STRING" id="334253.SAMN04487943_11232"/>
<dbReference type="GO" id="GO:0006260">
    <property type="term" value="P:DNA replication"/>
    <property type="evidence" value="ECO:0007669"/>
    <property type="project" value="InterPro"/>
</dbReference>
<sequence>MASPQVEKGYIRIANDLWNEILRRDFSKRQMNLILFIWRLSYGTGQKDCIVNRFNQFEIAGVYKNDIKKELKFLRECSVLEWDEESMTFSINKDYHLWQVSPNKNWDGDKFKDLIHLNLNRKKVGETLTSDNEKVSKTLTKNRKKVSNSLTEKDQKVSKIPTTNKSSVSKTLTFISKTVSKTLTMKLVKYQPSDDGKSIVISDSSSLKTLLKTLIIKDIKECSSSNRDNYFAEVMKFYQQNLQKNVSESTFNYELIEQWYGEFGYDLLLAAMKLSAKAEVQGVKFVESVLFNWQEAGVKTLDDARLYEKQFKEIRKRRTYQPKNYGSNKKDITPDWYIKQKEEQRKKEQERKGQQSSEEERKRTAEEADRMLEEYLKQQNN</sequence>
<evidence type="ECO:0000256" key="1">
    <source>
        <dbReference type="ARBA" id="ARBA00093462"/>
    </source>
</evidence>
<dbReference type="EMBL" id="FOTR01000012">
    <property type="protein sequence ID" value="SFM28727.1"/>
    <property type="molecule type" value="Genomic_DNA"/>
</dbReference>
<dbReference type="NCBIfam" id="TIGR01446">
    <property type="entry name" value="DnaD_dom"/>
    <property type="match status" value="1"/>
</dbReference>
<evidence type="ECO:0000259" key="4">
    <source>
        <dbReference type="Pfam" id="PF07261"/>
    </source>
</evidence>
<evidence type="ECO:0000259" key="3">
    <source>
        <dbReference type="Pfam" id="PF04492"/>
    </source>
</evidence>
<organism evidence="5 6">
    <name type="scientific">Gracilibacillus orientalis</name>
    <dbReference type="NCBI Taxonomy" id="334253"/>
    <lineage>
        <taxon>Bacteria</taxon>
        <taxon>Bacillati</taxon>
        <taxon>Bacillota</taxon>
        <taxon>Bacilli</taxon>
        <taxon>Bacillales</taxon>
        <taxon>Bacillaceae</taxon>
        <taxon>Gracilibacillus</taxon>
    </lineage>
</organism>
<dbReference type="InterPro" id="IPR036388">
    <property type="entry name" value="WH-like_DNA-bd_sf"/>
</dbReference>
<dbReference type="Proteomes" id="UP000198565">
    <property type="component" value="Unassembled WGS sequence"/>
</dbReference>